<comment type="caution">
    <text evidence="11">The sequence shown here is derived from an EMBL/GenBank/DDBJ whole genome shotgun (WGS) entry which is preliminary data.</text>
</comment>
<feature type="binding site" evidence="9">
    <location>
        <position position="27"/>
    </location>
    <ligand>
        <name>Zn(2+)</name>
        <dbReference type="ChEBI" id="CHEBI:29105"/>
    </ligand>
</feature>
<reference evidence="11 12" key="1">
    <citation type="journal article" date="2015" name="Nature">
        <title>rRNA introns, odd ribosomes, and small enigmatic genomes across a large radiation of phyla.</title>
        <authorList>
            <person name="Brown C.T."/>
            <person name="Hug L.A."/>
            <person name="Thomas B.C."/>
            <person name="Sharon I."/>
            <person name="Castelle C.J."/>
            <person name="Singh A."/>
            <person name="Wilkins M.J."/>
            <person name="Williams K.H."/>
            <person name="Banfield J.F."/>
        </authorList>
    </citation>
    <scope>NUCLEOTIDE SEQUENCE [LARGE SCALE GENOMIC DNA]</scope>
</reference>
<dbReference type="EMBL" id="LBRS01000004">
    <property type="protein sequence ID" value="KKQ01780.1"/>
    <property type="molecule type" value="Genomic_DNA"/>
</dbReference>
<feature type="binding site" evidence="9">
    <location>
        <position position="248"/>
    </location>
    <ligand>
        <name>Zn(2+)</name>
        <dbReference type="ChEBI" id="CHEBI:29105"/>
    </ligand>
</feature>
<dbReference type="Pfam" id="PF01406">
    <property type="entry name" value="tRNA-synt_1e"/>
    <property type="match status" value="1"/>
</dbReference>
<dbReference type="GO" id="GO:0005524">
    <property type="term" value="F:ATP binding"/>
    <property type="evidence" value="ECO:0007669"/>
    <property type="project" value="UniProtKB-UniRule"/>
</dbReference>
<accession>A0A0G0EKY6</accession>
<evidence type="ECO:0000256" key="8">
    <source>
        <dbReference type="ARBA" id="ARBA00023146"/>
    </source>
</evidence>
<evidence type="ECO:0000256" key="9">
    <source>
        <dbReference type="HAMAP-Rule" id="MF_00041"/>
    </source>
</evidence>
<sequence length="467" mass="54075">MKVYSTLTRKLEEFVPLEDKKIRIYHCGPTVYWVQHIGNLRAMVWADLIRRSLLYSGYDVKFVRNYTDVGHLTSDEDQGEDKMEKGAKREGLSPKQIADKYIKIFEEDTGSLNILEPDAKPRASQHINQMQEMILTLLAKGYAYITPLAVVYDVSKFTQYNKLNRQKMDLNKPGSGKGQIEDPDKKHFADFNLWVFKKGSHKNALQTWPSPWGEGFPGWHIECSVMAKSLLGETIDIHMGGIEHIAVHHTNEIAQSEAANGKKFANYWLHNEHLNVNDEKMAKSQGTGFTLKEIKDKGFYPLALRYFFLGAHYRSKQNFTWDALKASAEAYKKLKEIVITLRHQEQRSQLSEEKLKKIDEYRFQFSNFISNDFQIPQALAITWEMVKSNIPSTDKLDLLLEFDRVLGLKLNEAEEDVIPQEITELANQRNQARNSKNFLRSDELRKEIEKKGYRVEDTNTGFTLKKI</sequence>
<comment type="subunit">
    <text evidence="1 9">Monomer.</text>
</comment>
<dbReference type="InterPro" id="IPR014729">
    <property type="entry name" value="Rossmann-like_a/b/a_fold"/>
</dbReference>
<comment type="catalytic activity">
    <reaction evidence="9">
        <text>tRNA(Cys) + L-cysteine + ATP = L-cysteinyl-tRNA(Cys) + AMP + diphosphate</text>
        <dbReference type="Rhea" id="RHEA:17773"/>
        <dbReference type="Rhea" id="RHEA-COMP:9661"/>
        <dbReference type="Rhea" id="RHEA-COMP:9679"/>
        <dbReference type="ChEBI" id="CHEBI:30616"/>
        <dbReference type="ChEBI" id="CHEBI:33019"/>
        <dbReference type="ChEBI" id="CHEBI:35235"/>
        <dbReference type="ChEBI" id="CHEBI:78442"/>
        <dbReference type="ChEBI" id="CHEBI:78517"/>
        <dbReference type="ChEBI" id="CHEBI:456215"/>
        <dbReference type="EC" id="6.1.1.16"/>
    </reaction>
</comment>
<dbReference type="SUPFAM" id="SSF52374">
    <property type="entry name" value="Nucleotidylyl transferase"/>
    <property type="match status" value="1"/>
</dbReference>
<comment type="cofactor">
    <cofactor evidence="9">
        <name>Zn(2+)</name>
        <dbReference type="ChEBI" id="CHEBI:29105"/>
    </cofactor>
    <text evidence="9">Binds 1 zinc ion per subunit.</text>
</comment>
<protein>
    <recommendedName>
        <fullName evidence="9">Cysteine--tRNA ligase</fullName>
        <ecNumber evidence="9">6.1.1.16</ecNumber>
    </recommendedName>
    <alternativeName>
        <fullName evidence="9">Cysteinyl-tRNA synthetase</fullName>
        <shortName evidence="9">CysRS</shortName>
    </alternativeName>
</protein>
<dbReference type="SUPFAM" id="SSF47323">
    <property type="entry name" value="Anticodon-binding domain of a subclass of class I aminoacyl-tRNA synthetases"/>
    <property type="match status" value="1"/>
</dbReference>
<dbReference type="CDD" id="cd00672">
    <property type="entry name" value="CysRS_core"/>
    <property type="match status" value="1"/>
</dbReference>
<keyword evidence="9" id="KW-0963">Cytoplasm</keyword>
<dbReference type="STRING" id="1618480.US11_C0004G0050"/>
<dbReference type="NCBIfam" id="TIGR00435">
    <property type="entry name" value="cysS"/>
    <property type="match status" value="1"/>
</dbReference>
<keyword evidence="2 9" id="KW-0436">Ligase</keyword>
<feature type="domain" description="tRNA synthetases class I catalytic" evidence="10">
    <location>
        <begin position="14"/>
        <end position="327"/>
    </location>
</feature>
<feature type="short sequence motif" description="'KMSKS' region" evidence="9">
    <location>
        <begin position="280"/>
        <end position="284"/>
    </location>
</feature>
<dbReference type="InterPro" id="IPR024909">
    <property type="entry name" value="Cys-tRNA/MSH_ligase"/>
</dbReference>
<feature type="binding site" evidence="9">
    <location>
        <position position="283"/>
    </location>
    <ligand>
        <name>ATP</name>
        <dbReference type="ChEBI" id="CHEBI:30616"/>
    </ligand>
</feature>
<gene>
    <name evidence="9" type="primary">cysS</name>
    <name evidence="11" type="ORF">US11_C0004G0050</name>
</gene>
<keyword evidence="7 9" id="KW-0648">Protein biosynthesis</keyword>
<evidence type="ECO:0000313" key="12">
    <source>
        <dbReference type="Proteomes" id="UP000034344"/>
    </source>
</evidence>
<dbReference type="AlphaFoldDB" id="A0A0G0EKY6"/>
<proteinExistence type="inferred from homology"/>
<dbReference type="Gene3D" id="3.40.50.620">
    <property type="entry name" value="HUPs"/>
    <property type="match status" value="1"/>
</dbReference>
<keyword evidence="8 9" id="KW-0030">Aminoacyl-tRNA synthetase</keyword>
<dbReference type="Gene3D" id="1.20.120.1910">
    <property type="entry name" value="Cysteine-tRNA ligase, C-terminal anti-codon recognition domain"/>
    <property type="match status" value="1"/>
</dbReference>
<evidence type="ECO:0000256" key="7">
    <source>
        <dbReference type="ARBA" id="ARBA00022917"/>
    </source>
</evidence>
<dbReference type="GO" id="GO:0004817">
    <property type="term" value="F:cysteine-tRNA ligase activity"/>
    <property type="evidence" value="ECO:0007669"/>
    <property type="project" value="UniProtKB-UniRule"/>
</dbReference>
<dbReference type="InterPro" id="IPR015803">
    <property type="entry name" value="Cys-tRNA-ligase"/>
</dbReference>
<evidence type="ECO:0000256" key="2">
    <source>
        <dbReference type="ARBA" id="ARBA00022598"/>
    </source>
</evidence>
<dbReference type="GO" id="GO:0006423">
    <property type="term" value="P:cysteinyl-tRNA aminoacylation"/>
    <property type="evidence" value="ECO:0007669"/>
    <property type="project" value="UniProtKB-UniRule"/>
</dbReference>
<evidence type="ECO:0000256" key="4">
    <source>
        <dbReference type="ARBA" id="ARBA00022741"/>
    </source>
</evidence>
<evidence type="ECO:0000256" key="5">
    <source>
        <dbReference type="ARBA" id="ARBA00022833"/>
    </source>
</evidence>
<comment type="similarity">
    <text evidence="9">Belongs to the class-I aminoacyl-tRNA synthetase family.</text>
</comment>
<dbReference type="EC" id="6.1.1.16" evidence="9"/>
<dbReference type="PANTHER" id="PTHR10890:SF3">
    <property type="entry name" value="CYSTEINE--TRNA LIGASE, CYTOPLASMIC"/>
    <property type="match status" value="1"/>
</dbReference>
<keyword evidence="4 9" id="KW-0547">Nucleotide-binding</keyword>
<evidence type="ECO:0000313" key="11">
    <source>
        <dbReference type="EMBL" id="KKQ01780.1"/>
    </source>
</evidence>
<dbReference type="Proteomes" id="UP000034344">
    <property type="component" value="Unassembled WGS sequence"/>
</dbReference>
<dbReference type="HAMAP" id="MF_00041">
    <property type="entry name" value="Cys_tRNA_synth"/>
    <property type="match status" value="1"/>
</dbReference>
<keyword evidence="3 9" id="KW-0479">Metal-binding</keyword>
<feature type="binding site" evidence="9">
    <location>
        <position position="223"/>
    </location>
    <ligand>
        <name>Zn(2+)</name>
        <dbReference type="ChEBI" id="CHEBI:29105"/>
    </ligand>
</feature>
<dbReference type="InterPro" id="IPR032678">
    <property type="entry name" value="tRNA-synt_1_cat_dom"/>
</dbReference>
<dbReference type="GO" id="GO:0005829">
    <property type="term" value="C:cytosol"/>
    <property type="evidence" value="ECO:0007669"/>
    <property type="project" value="TreeGrafter"/>
</dbReference>
<name>A0A0G0EKY6_9BACT</name>
<evidence type="ECO:0000256" key="6">
    <source>
        <dbReference type="ARBA" id="ARBA00022840"/>
    </source>
</evidence>
<evidence type="ECO:0000259" key="10">
    <source>
        <dbReference type="Pfam" id="PF01406"/>
    </source>
</evidence>
<evidence type="ECO:0000256" key="3">
    <source>
        <dbReference type="ARBA" id="ARBA00022723"/>
    </source>
</evidence>
<dbReference type="PATRIC" id="fig|1618480.3.peg.362"/>
<evidence type="ECO:0000256" key="1">
    <source>
        <dbReference type="ARBA" id="ARBA00011245"/>
    </source>
</evidence>
<feature type="short sequence motif" description="'HIGH' region" evidence="9">
    <location>
        <begin position="29"/>
        <end position="39"/>
    </location>
</feature>
<dbReference type="InterPro" id="IPR009080">
    <property type="entry name" value="tRNAsynth_Ia_anticodon-bd"/>
</dbReference>
<dbReference type="PANTHER" id="PTHR10890">
    <property type="entry name" value="CYSTEINYL-TRNA SYNTHETASE"/>
    <property type="match status" value="1"/>
</dbReference>
<dbReference type="PRINTS" id="PR00983">
    <property type="entry name" value="TRNASYNTHCYS"/>
</dbReference>
<keyword evidence="5 9" id="KW-0862">Zinc</keyword>
<feature type="binding site" evidence="9">
    <location>
        <position position="252"/>
    </location>
    <ligand>
        <name>Zn(2+)</name>
        <dbReference type="ChEBI" id="CHEBI:29105"/>
    </ligand>
</feature>
<keyword evidence="6 9" id="KW-0067">ATP-binding</keyword>
<dbReference type="GO" id="GO:0008270">
    <property type="term" value="F:zinc ion binding"/>
    <property type="evidence" value="ECO:0007669"/>
    <property type="project" value="UniProtKB-UniRule"/>
</dbReference>
<organism evidence="11 12">
    <name type="scientific">Candidatus Roizmanbacteria bacterium GW2011_GWA2_36_23</name>
    <dbReference type="NCBI Taxonomy" id="1618480"/>
    <lineage>
        <taxon>Bacteria</taxon>
        <taxon>Candidatus Roizmaniibacteriota</taxon>
    </lineage>
</organism>
<comment type="subcellular location">
    <subcellularLocation>
        <location evidence="9">Cytoplasm</location>
    </subcellularLocation>
</comment>